<evidence type="ECO:0000313" key="6">
    <source>
        <dbReference type="Proteomes" id="UP000253509"/>
    </source>
</evidence>
<evidence type="ECO:0000313" key="5">
    <source>
        <dbReference type="EMBL" id="RBP72348.1"/>
    </source>
</evidence>
<comment type="similarity">
    <text evidence="1 3">Belongs to the class-III pyridoxal-phosphate-dependent aminotransferase family.</text>
</comment>
<dbReference type="NCBIfam" id="NF004718">
    <property type="entry name" value="PRK06062.1"/>
    <property type="match status" value="1"/>
</dbReference>
<comment type="caution">
    <text evidence="5">The sequence shown here is derived from an EMBL/GenBank/DDBJ whole genome shotgun (WGS) entry which is preliminary data.</text>
</comment>
<accession>A0A366IL76</accession>
<dbReference type="PANTHER" id="PTHR43094">
    <property type="entry name" value="AMINOTRANSFERASE"/>
    <property type="match status" value="1"/>
</dbReference>
<dbReference type="EMBL" id="QNSB01000004">
    <property type="protein sequence ID" value="RBP72348.1"/>
    <property type="molecule type" value="Genomic_DNA"/>
</dbReference>
<evidence type="ECO:0000256" key="1">
    <source>
        <dbReference type="ARBA" id="ARBA00008954"/>
    </source>
</evidence>
<sequence length="489" mass="52529">MTTTEDSLTLDDQASADAATAAGAAAPAGASAPAGAQTSEPTITDEQIAAGRRAHDLDREHVFHSWQAQGPFAPMTVLAAQGSYVWDGEGRKLLDLSSQLVNTNIGHQHPAVVAAIQEQAARLCTIAPQHVNDARSEAARLIAEITPGDLNHVFFTNGGADANEHAIRMARLHTGRHKVLSAYRSYHGGTQLAVNVTGDPRRFPNDYSSEGVVHFMPAYRYRSYFGSTSEAEETQRALQHLEDMILLEGPSNIAALILETVPGTAGIYGPPAGYLEGVRELTARHGIVYIADEVMAGFGRTGRWLAVDHWDITPDLITFAKGVNSGYVPLGGVAISEEIFETFRERVYPGGLTYSGHPLACAAAVATITAMRDERMVENADRLGAEIIGPTLRELAERHPSVGDVRGMGCFWAVELVKNRETREPLAAYGGSSPEMNQVIGALKAGGVLPFANFNRIHVVPPLNVPDEDLRRGLEVLDRALDVADDFVG</sequence>
<gene>
    <name evidence="5" type="ORF">DFO65_104307</name>
</gene>
<keyword evidence="6" id="KW-1185">Reference proteome</keyword>
<evidence type="ECO:0000256" key="3">
    <source>
        <dbReference type="RuleBase" id="RU003560"/>
    </source>
</evidence>
<feature type="region of interest" description="Disordered" evidence="4">
    <location>
        <begin position="19"/>
        <end position="41"/>
    </location>
</feature>
<dbReference type="InterPro" id="IPR015421">
    <property type="entry name" value="PyrdxlP-dep_Trfase_major"/>
</dbReference>
<dbReference type="GO" id="GO:0008483">
    <property type="term" value="F:transaminase activity"/>
    <property type="evidence" value="ECO:0007669"/>
    <property type="project" value="InterPro"/>
</dbReference>
<dbReference type="GO" id="GO:0005829">
    <property type="term" value="C:cytosol"/>
    <property type="evidence" value="ECO:0007669"/>
    <property type="project" value="TreeGrafter"/>
</dbReference>
<dbReference type="Proteomes" id="UP000253509">
    <property type="component" value="Unassembled WGS sequence"/>
</dbReference>
<dbReference type="CDD" id="cd00610">
    <property type="entry name" value="OAT_like"/>
    <property type="match status" value="1"/>
</dbReference>
<name>A0A366IL76_9MICO</name>
<dbReference type="PROSITE" id="PS00600">
    <property type="entry name" value="AA_TRANSFER_CLASS_3"/>
    <property type="match status" value="1"/>
</dbReference>
<dbReference type="AlphaFoldDB" id="A0A366IL76"/>
<dbReference type="InterPro" id="IPR015422">
    <property type="entry name" value="PyrdxlP-dep_Trfase_small"/>
</dbReference>
<dbReference type="Gene3D" id="3.90.1150.10">
    <property type="entry name" value="Aspartate Aminotransferase, domain 1"/>
    <property type="match status" value="1"/>
</dbReference>
<dbReference type="InterPro" id="IPR015424">
    <property type="entry name" value="PyrdxlP-dep_Trfase"/>
</dbReference>
<dbReference type="InterPro" id="IPR005814">
    <property type="entry name" value="Aminotrans_3"/>
</dbReference>
<dbReference type="Gene3D" id="3.40.640.10">
    <property type="entry name" value="Type I PLP-dependent aspartate aminotransferase-like (Major domain)"/>
    <property type="match status" value="1"/>
</dbReference>
<dbReference type="PANTHER" id="PTHR43094:SF1">
    <property type="entry name" value="AMINOTRANSFERASE CLASS-III"/>
    <property type="match status" value="1"/>
</dbReference>
<keyword evidence="2 3" id="KW-0663">Pyridoxal phosphate</keyword>
<dbReference type="Pfam" id="PF00202">
    <property type="entry name" value="Aminotran_3"/>
    <property type="match status" value="1"/>
</dbReference>
<protein>
    <submittedName>
        <fullName evidence="5">Taurine--2-oxoglutarate transaminase</fullName>
    </submittedName>
</protein>
<dbReference type="RefSeq" id="WP_113903874.1">
    <property type="nucleotide sequence ID" value="NZ_QNSB01000004.1"/>
</dbReference>
<reference evidence="5 6" key="1">
    <citation type="submission" date="2018-06" db="EMBL/GenBank/DDBJ databases">
        <title>Freshwater and sediment microbial communities from various areas in North America, analyzing microbe dynamics in response to fracking.</title>
        <authorList>
            <person name="Lamendella R."/>
        </authorList>
    </citation>
    <scope>NUCLEOTIDE SEQUENCE [LARGE SCALE GENOMIC DNA]</scope>
    <source>
        <strain evidence="5 6">3b_TX</strain>
    </source>
</reference>
<organism evidence="5 6">
    <name type="scientific">Brevibacterium celere</name>
    <dbReference type="NCBI Taxonomy" id="225845"/>
    <lineage>
        <taxon>Bacteria</taxon>
        <taxon>Bacillati</taxon>
        <taxon>Actinomycetota</taxon>
        <taxon>Actinomycetes</taxon>
        <taxon>Micrococcales</taxon>
        <taxon>Brevibacteriaceae</taxon>
        <taxon>Brevibacterium</taxon>
    </lineage>
</organism>
<dbReference type="SUPFAM" id="SSF53383">
    <property type="entry name" value="PLP-dependent transferases"/>
    <property type="match status" value="1"/>
</dbReference>
<proteinExistence type="inferred from homology"/>
<evidence type="ECO:0000256" key="2">
    <source>
        <dbReference type="ARBA" id="ARBA00022898"/>
    </source>
</evidence>
<evidence type="ECO:0000256" key="4">
    <source>
        <dbReference type="SAM" id="MobiDB-lite"/>
    </source>
</evidence>
<feature type="compositionally biased region" description="Low complexity" evidence="4">
    <location>
        <begin position="19"/>
        <end position="39"/>
    </location>
</feature>
<dbReference type="InterPro" id="IPR049704">
    <property type="entry name" value="Aminotrans_3_PPA_site"/>
</dbReference>
<dbReference type="GO" id="GO:0030170">
    <property type="term" value="F:pyridoxal phosphate binding"/>
    <property type="evidence" value="ECO:0007669"/>
    <property type="project" value="InterPro"/>
</dbReference>